<organism evidence="2 3">
    <name type="scientific">Sediminihaliea albiluteola</name>
    <dbReference type="NCBI Taxonomy" id="2758564"/>
    <lineage>
        <taxon>Bacteria</taxon>
        <taxon>Pseudomonadati</taxon>
        <taxon>Pseudomonadota</taxon>
        <taxon>Gammaproteobacteria</taxon>
        <taxon>Cellvibrionales</taxon>
        <taxon>Halieaceae</taxon>
        <taxon>Sediminihaliea</taxon>
    </lineage>
</organism>
<dbReference type="InterPro" id="IPR032710">
    <property type="entry name" value="NTF2-like_dom_sf"/>
</dbReference>
<evidence type="ECO:0000313" key="3">
    <source>
        <dbReference type="Proteomes" id="UP000539350"/>
    </source>
</evidence>
<dbReference type="Pfam" id="PF13577">
    <property type="entry name" value="SnoaL_4"/>
    <property type="match status" value="1"/>
</dbReference>
<evidence type="ECO:0000313" key="2">
    <source>
        <dbReference type="EMBL" id="MBA6412310.1"/>
    </source>
</evidence>
<comment type="caution">
    <text evidence="2">The sequence shown here is derived from an EMBL/GenBank/DDBJ whole genome shotgun (WGS) entry which is preliminary data.</text>
</comment>
<proteinExistence type="predicted"/>
<reference evidence="2 3" key="1">
    <citation type="submission" date="2020-07" db="EMBL/GenBank/DDBJ databases">
        <title>Halieaceae bacterium, F7430, whole genome shotgun sequencing project.</title>
        <authorList>
            <person name="Jiang S."/>
            <person name="Liu Z.W."/>
            <person name="Du Z.J."/>
        </authorList>
    </citation>
    <scope>NUCLEOTIDE SEQUENCE [LARGE SCALE GENOMIC DNA]</scope>
    <source>
        <strain evidence="2 3">F7430</strain>
    </source>
</reference>
<dbReference type="Gene3D" id="3.10.450.50">
    <property type="match status" value="1"/>
</dbReference>
<dbReference type="RefSeq" id="WP_182169142.1">
    <property type="nucleotide sequence ID" value="NZ_JACFXU010000013.1"/>
</dbReference>
<protein>
    <submittedName>
        <fullName evidence="2">Nuclear transport factor 2 family protein</fullName>
    </submittedName>
</protein>
<dbReference type="Proteomes" id="UP000539350">
    <property type="component" value="Unassembled WGS sequence"/>
</dbReference>
<dbReference type="InterPro" id="IPR037401">
    <property type="entry name" value="SnoaL-like"/>
</dbReference>
<feature type="domain" description="SnoaL-like" evidence="1">
    <location>
        <begin position="5"/>
        <end position="140"/>
    </location>
</feature>
<dbReference type="EMBL" id="JACFXU010000013">
    <property type="protein sequence ID" value="MBA6412310.1"/>
    <property type="molecule type" value="Genomic_DNA"/>
</dbReference>
<name>A0A7W2YIN7_9GAMM</name>
<dbReference type="AlphaFoldDB" id="A0A7W2YIN7"/>
<gene>
    <name evidence="2" type="ORF">H2508_04220</name>
</gene>
<sequence>MTNPSEARNEIRGLIFAYTDALDSGDLDEVTALFEHATIRVDGINDTAYGKDQVRAFFAAVTFYHNGNKAEQDHTHSTPATQHLTSNVHVEIGADGITATARSRFTVFQACPGLALQAIIAGRYRDSFELHDGRWRFSERVEYIDLVGDLSHHLNEDFRQKTTLGENSQSQIRDMS</sequence>
<keyword evidence="3" id="KW-1185">Reference proteome</keyword>
<accession>A0A7W2YIN7</accession>
<dbReference type="SUPFAM" id="SSF54427">
    <property type="entry name" value="NTF2-like"/>
    <property type="match status" value="1"/>
</dbReference>
<evidence type="ECO:0000259" key="1">
    <source>
        <dbReference type="Pfam" id="PF13577"/>
    </source>
</evidence>